<keyword evidence="7" id="KW-1185">Reference proteome</keyword>
<keyword evidence="1" id="KW-0540">Nuclease</keyword>
<dbReference type="InterPro" id="IPR035437">
    <property type="entry name" value="SNase_OB-fold_sf"/>
</dbReference>
<keyword evidence="4" id="KW-1133">Transmembrane helix</keyword>
<proteinExistence type="predicted"/>
<dbReference type="EMBL" id="WHNW01000005">
    <property type="protein sequence ID" value="MPV86209.1"/>
    <property type="molecule type" value="Genomic_DNA"/>
</dbReference>
<evidence type="ECO:0000313" key="7">
    <source>
        <dbReference type="Proteomes" id="UP000471298"/>
    </source>
</evidence>
<feature type="domain" description="TNase-like" evidence="5">
    <location>
        <begin position="94"/>
        <end position="205"/>
    </location>
</feature>
<dbReference type="InParanoid" id="A0A6N7EXU6"/>
<evidence type="ECO:0000259" key="5">
    <source>
        <dbReference type="PROSITE" id="PS50830"/>
    </source>
</evidence>
<comment type="caution">
    <text evidence="6">The sequence shown here is derived from an EMBL/GenBank/DDBJ whole genome shotgun (WGS) entry which is preliminary data.</text>
</comment>
<dbReference type="Gene3D" id="2.40.50.90">
    <property type="match status" value="1"/>
</dbReference>
<accession>A0A6N7EXU6</accession>
<dbReference type="AlphaFoldDB" id="A0A6N7EXU6"/>
<name>A0A6N7EXU6_9GAMM</name>
<keyword evidence="2" id="KW-0255">Endonuclease</keyword>
<protein>
    <recommendedName>
        <fullName evidence="5">TNase-like domain-containing protein</fullName>
    </recommendedName>
</protein>
<evidence type="ECO:0000256" key="2">
    <source>
        <dbReference type="ARBA" id="ARBA00022759"/>
    </source>
</evidence>
<evidence type="ECO:0000256" key="3">
    <source>
        <dbReference type="ARBA" id="ARBA00022801"/>
    </source>
</evidence>
<dbReference type="RefSeq" id="WP_152810214.1">
    <property type="nucleotide sequence ID" value="NZ_WHNW01000005.1"/>
</dbReference>
<dbReference type="GO" id="GO:0016787">
    <property type="term" value="F:hydrolase activity"/>
    <property type="evidence" value="ECO:0007669"/>
    <property type="project" value="UniProtKB-KW"/>
</dbReference>
<keyword evidence="4" id="KW-0812">Transmembrane</keyword>
<keyword evidence="3" id="KW-0378">Hydrolase</keyword>
<dbReference type="PANTHER" id="PTHR12302:SF3">
    <property type="entry name" value="SERINE_THREONINE-PROTEIN KINASE 31"/>
    <property type="match status" value="1"/>
</dbReference>
<dbReference type="Proteomes" id="UP000471298">
    <property type="component" value="Unassembled WGS sequence"/>
</dbReference>
<gene>
    <name evidence="6" type="ORF">GCU85_05630</name>
</gene>
<dbReference type="InterPro" id="IPR016071">
    <property type="entry name" value="Staphylococal_nuclease_OB-fold"/>
</dbReference>
<organism evidence="6 7">
    <name type="scientific">Ostreibacterium oceani</name>
    <dbReference type="NCBI Taxonomy" id="2654998"/>
    <lineage>
        <taxon>Bacteria</taxon>
        <taxon>Pseudomonadati</taxon>
        <taxon>Pseudomonadota</taxon>
        <taxon>Gammaproteobacteria</taxon>
        <taxon>Cardiobacteriales</taxon>
        <taxon>Ostreibacteriaceae</taxon>
        <taxon>Ostreibacterium</taxon>
    </lineage>
</organism>
<keyword evidence="4" id="KW-0472">Membrane</keyword>
<evidence type="ECO:0000256" key="4">
    <source>
        <dbReference type="SAM" id="Phobius"/>
    </source>
</evidence>
<dbReference type="SUPFAM" id="SSF50199">
    <property type="entry name" value="Staphylococcal nuclease"/>
    <property type="match status" value="1"/>
</dbReference>
<feature type="transmembrane region" description="Helical" evidence="4">
    <location>
        <begin position="12"/>
        <end position="34"/>
    </location>
</feature>
<evidence type="ECO:0000256" key="1">
    <source>
        <dbReference type="ARBA" id="ARBA00022722"/>
    </source>
</evidence>
<dbReference type="PROSITE" id="PS50830">
    <property type="entry name" value="TNASE_3"/>
    <property type="match status" value="1"/>
</dbReference>
<dbReference type="GO" id="GO:0004519">
    <property type="term" value="F:endonuclease activity"/>
    <property type="evidence" value="ECO:0007669"/>
    <property type="project" value="UniProtKB-KW"/>
</dbReference>
<dbReference type="PANTHER" id="PTHR12302">
    <property type="entry name" value="EBNA2 BINDING PROTEIN P100"/>
    <property type="match status" value="1"/>
</dbReference>
<reference evidence="6 7" key="1">
    <citation type="submission" date="2019-10" db="EMBL/GenBank/DDBJ databases">
        <title>Cardiobacteriales fam. a chemoheterotrophic member of the order Cardiobacteriales, and proposal of Cardiobacteriales fam. nov.</title>
        <authorList>
            <person name="Wang C."/>
        </authorList>
    </citation>
    <scope>NUCLEOTIDE SEQUENCE [LARGE SCALE GENOMIC DNA]</scope>
    <source>
        <strain evidence="6 7">ML27</strain>
    </source>
</reference>
<evidence type="ECO:0000313" key="6">
    <source>
        <dbReference type="EMBL" id="MPV86209.1"/>
    </source>
</evidence>
<dbReference type="Pfam" id="PF00565">
    <property type="entry name" value="SNase"/>
    <property type="match status" value="1"/>
</dbReference>
<sequence length="225" mass="25049">MKNQTVIWRVKAYLLSHTSYLLLSSLLVIGIVILRGDWPQKQSISPQSDNQPNSASHLAAGMPAERLGNGQLSNEQLDNGLPRQQWMVCYHPVVLDGDSLRLDCAGQVIEIRIMDIDAPELAQSPWGGLAKSALVDLLAPRVDVKIIGLDAYQRHLGKIKVNNQDVGLGIVKLGMATVYPRYQPPPEYIVTMRQAKQQAVGIWQTAGLHQDPQRFRRLSDDGTRR</sequence>
<dbReference type="SMART" id="SM00318">
    <property type="entry name" value="SNc"/>
    <property type="match status" value="1"/>
</dbReference>